<dbReference type="EC" id="3.4.19.13" evidence="8"/>
<dbReference type="FunFam" id="1.10.246.130:FF:000001">
    <property type="entry name" value="Gamma-glutamyltransferase 5 isoform 1"/>
    <property type="match status" value="1"/>
</dbReference>
<dbReference type="PANTHER" id="PTHR11686">
    <property type="entry name" value="GAMMA GLUTAMYL TRANSPEPTIDASE"/>
    <property type="match status" value="1"/>
</dbReference>
<comment type="function">
    <text evidence="8">Cleaves the gamma-glutamyl peptide bond of glutathione and glutathione conjugates.</text>
</comment>
<dbReference type="InterPro" id="IPR000101">
    <property type="entry name" value="GGT_peptidase"/>
</dbReference>
<evidence type="ECO:0000256" key="8">
    <source>
        <dbReference type="RuleBase" id="RU368068"/>
    </source>
</evidence>
<dbReference type="AlphaFoldDB" id="C5FS52"/>
<gene>
    <name evidence="10" type="ORF">MCYG_05524</name>
</gene>
<evidence type="ECO:0000256" key="5">
    <source>
        <dbReference type="ARBA" id="ARBA00047417"/>
    </source>
</evidence>
<reference evidence="11" key="1">
    <citation type="journal article" date="2012" name="MBio">
        <title>Comparative genome analysis of Trichophyton rubrum and related dermatophytes reveals candidate genes involved in infection.</title>
        <authorList>
            <person name="Martinez D.A."/>
            <person name="Oliver B.G."/>
            <person name="Graeser Y."/>
            <person name="Goldberg J.M."/>
            <person name="Li W."/>
            <person name="Martinez-Rossi N.M."/>
            <person name="Monod M."/>
            <person name="Shelest E."/>
            <person name="Barton R.C."/>
            <person name="Birch E."/>
            <person name="Brakhage A.A."/>
            <person name="Chen Z."/>
            <person name="Gurr S.J."/>
            <person name="Heiman D."/>
            <person name="Heitman J."/>
            <person name="Kosti I."/>
            <person name="Rossi A."/>
            <person name="Saif S."/>
            <person name="Samalova M."/>
            <person name="Saunders C.W."/>
            <person name="Shea T."/>
            <person name="Summerbell R.C."/>
            <person name="Xu J."/>
            <person name="Young S."/>
            <person name="Zeng Q."/>
            <person name="Birren B.W."/>
            <person name="Cuomo C.A."/>
            <person name="White T.C."/>
        </authorList>
    </citation>
    <scope>NUCLEOTIDE SEQUENCE [LARGE SCALE GENOMIC DNA]</scope>
    <source>
        <strain evidence="11">ATCC MYA-4605 / CBS 113480</strain>
    </source>
</reference>
<dbReference type="GeneID" id="9224662"/>
<dbReference type="UniPathway" id="UPA00204"/>
<feature type="binding site" evidence="7">
    <location>
        <begin position="404"/>
        <end position="406"/>
    </location>
    <ligand>
        <name>L-glutamate</name>
        <dbReference type="ChEBI" id="CHEBI:29985"/>
    </ligand>
</feature>
<protein>
    <recommendedName>
        <fullName evidence="8">Glutathione hydrolase</fullName>
        <ecNumber evidence="8">2.3.2.2</ecNumber>
        <ecNumber evidence="8">3.4.19.13</ecNumber>
    </recommendedName>
    <alternativeName>
        <fullName evidence="8">Gamma-glutamyltransferase</fullName>
    </alternativeName>
    <alternativeName>
        <fullName evidence="8">Gamma-glutamyltranspeptidase</fullName>
    </alternativeName>
</protein>
<organism evidence="10 11">
    <name type="scientific">Arthroderma otae (strain ATCC MYA-4605 / CBS 113480)</name>
    <name type="common">Microsporum canis</name>
    <dbReference type="NCBI Taxonomy" id="554155"/>
    <lineage>
        <taxon>Eukaryota</taxon>
        <taxon>Fungi</taxon>
        <taxon>Dikarya</taxon>
        <taxon>Ascomycota</taxon>
        <taxon>Pezizomycotina</taxon>
        <taxon>Eurotiomycetes</taxon>
        <taxon>Eurotiomycetidae</taxon>
        <taxon>Onygenales</taxon>
        <taxon>Arthrodermataceae</taxon>
        <taxon>Microsporum</taxon>
    </lineage>
</organism>
<dbReference type="PANTHER" id="PTHR11686:SF62">
    <property type="entry name" value="GLUTATHIONE HYDROLASE"/>
    <property type="match status" value="1"/>
</dbReference>
<evidence type="ECO:0000313" key="11">
    <source>
        <dbReference type="Proteomes" id="UP000002035"/>
    </source>
</evidence>
<dbReference type="NCBIfam" id="TIGR00066">
    <property type="entry name" value="g_glut_trans"/>
    <property type="match status" value="1"/>
</dbReference>
<keyword evidence="11" id="KW-1185">Reference proteome</keyword>
<evidence type="ECO:0000313" key="10">
    <source>
        <dbReference type="EMBL" id="EEQ32705.1"/>
    </source>
</evidence>
<dbReference type="InterPro" id="IPR029055">
    <property type="entry name" value="Ntn_hydrolases_N"/>
</dbReference>
<feature type="binding site" evidence="7">
    <location>
        <position position="479"/>
    </location>
    <ligand>
        <name>L-glutamate</name>
        <dbReference type="ChEBI" id="CHEBI:29985"/>
    </ligand>
</feature>
<comment type="catalytic activity">
    <reaction evidence="1 8">
        <text>an S-substituted glutathione + H2O = an S-substituted L-cysteinylglycine + L-glutamate</text>
        <dbReference type="Rhea" id="RHEA:59468"/>
        <dbReference type="ChEBI" id="CHEBI:15377"/>
        <dbReference type="ChEBI" id="CHEBI:29985"/>
        <dbReference type="ChEBI" id="CHEBI:90779"/>
        <dbReference type="ChEBI" id="CHEBI:143103"/>
        <dbReference type="EC" id="3.4.19.13"/>
    </reaction>
</comment>
<comment type="similarity">
    <text evidence="4">Belongs to the gamma-glutamyltransferase family.</text>
</comment>
<dbReference type="InterPro" id="IPR043138">
    <property type="entry name" value="GGT_lsub"/>
</dbReference>
<keyword evidence="8" id="KW-0012">Acyltransferase</keyword>
<comment type="catalytic activity">
    <reaction evidence="2 8">
        <text>glutathione + H2O = L-cysteinylglycine + L-glutamate</text>
        <dbReference type="Rhea" id="RHEA:28807"/>
        <dbReference type="ChEBI" id="CHEBI:15377"/>
        <dbReference type="ChEBI" id="CHEBI:29985"/>
        <dbReference type="ChEBI" id="CHEBI:57925"/>
        <dbReference type="ChEBI" id="CHEBI:61694"/>
        <dbReference type="EC" id="3.4.19.13"/>
    </reaction>
</comment>
<dbReference type="GO" id="GO:0103068">
    <property type="term" value="F:leukotriene C4 gamma-glutamyl transferase activity"/>
    <property type="evidence" value="ECO:0007669"/>
    <property type="project" value="UniProtKB-EC"/>
</dbReference>
<dbReference type="OrthoDB" id="1081007at2759"/>
<comment type="catalytic activity">
    <reaction evidence="5 8">
        <text>an N-terminal (5-L-glutamyl)-[peptide] + an alpha-amino acid = 5-L-glutamyl amino acid + an N-terminal L-alpha-aminoacyl-[peptide]</text>
        <dbReference type="Rhea" id="RHEA:23904"/>
        <dbReference type="Rhea" id="RHEA-COMP:9780"/>
        <dbReference type="Rhea" id="RHEA-COMP:9795"/>
        <dbReference type="ChEBI" id="CHEBI:77644"/>
        <dbReference type="ChEBI" id="CHEBI:78597"/>
        <dbReference type="ChEBI" id="CHEBI:78599"/>
        <dbReference type="ChEBI" id="CHEBI:78608"/>
        <dbReference type="EC" id="2.3.2.2"/>
    </reaction>
</comment>
<dbReference type="Pfam" id="PF01019">
    <property type="entry name" value="G_glu_transpept"/>
    <property type="match status" value="1"/>
</dbReference>
<dbReference type="VEuPathDB" id="FungiDB:MCYG_05524"/>
<dbReference type="EMBL" id="DS995705">
    <property type="protein sequence ID" value="EEQ32705.1"/>
    <property type="molecule type" value="Genomic_DNA"/>
</dbReference>
<evidence type="ECO:0000256" key="6">
    <source>
        <dbReference type="PIRSR" id="PIRSR600101-1"/>
    </source>
</evidence>
<feature type="binding site" evidence="7">
    <location>
        <begin position="456"/>
        <end position="457"/>
    </location>
    <ligand>
        <name>L-glutamate</name>
        <dbReference type="ChEBI" id="CHEBI:29985"/>
    </ligand>
</feature>
<feature type="signal peptide" evidence="9">
    <location>
        <begin position="1"/>
        <end position="25"/>
    </location>
</feature>
<evidence type="ECO:0000256" key="7">
    <source>
        <dbReference type="PIRSR" id="PIRSR600101-2"/>
    </source>
</evidence>
<keyword evidence="8" id="KW-0378">Hydrolase</keyword>
<dbReference type="GO" id="GO:0006751">
    <property type="term" value="P:glutathione catabolic process"/>
    <property type="evidence" value="ECO:0007669"/>
    <property type="project" value="UniProtKB-UniRule"/>
</dbReference>
<feature type="chain" id="PRO_5002949645" description="Glutathione hydrolase" evidence="9">
    <location>
        <begin position="26"/>
        <end position="575"/>
    </location>
</feature>
<dbReference type="EC" id="2.3.2.2" evidence="8"/>
<dbReference type="FunFam" id="3.60.20.40:FF:000001">
    <property type="entry name" value="Gamma-glutamyltranspeptidase 1"/>
    <property type="match status" value="1"/>
</dbReference>
<feature type="active site" description="Nucleophile" evidence="6">
    <location>
        <position position="386"/>
    </location>
</feature>
<dbReference type="InterPro" id="IPR043137">
    <property type="entry name" value="GGT_ssub_C"/>
</dbReference>
<dbReference type="STRING" id="554155.C5FS52"/>
<keyword evidence="8" id="KW-0808">Transferase</keyword>
<name>C5FS52_ARTOC</name>
<proteinExistence type="inferred from homology"/>
<feature type="binding site" evidence="7">
    <location>
        <position position="428"/>
    </location>
    <ligand>
        <name>L-glutamate</name>
        <dbReference type="ChEBI" id="CHEBI:29985"/>
    </ligand>
</feature>
<dbReference type="SUPFAM" id="SSF56235">
    <property type="entry name" value="N-terminal nucleophile aminohydrolases (Ntn hydrolases)"/>
    <property type="match status" value="1"/>
</dbReference>
<dbReference type="RefSeq" id="XP_002845655.1">
    <property type="nucleotide sequence ID" value="XM_002845609.1"/>
</dbReference>
<dbReference type="Proteomes" id="UP000002035">
    <property type="component" value="Unassembled WGS sequence"/>
</dbReference>
<evidence type="ECO:0000256" key="2">
    <source>
        <dbReference type="ARBA" id="ARBA00001089"/>
    </source>
</evidence>
<dbReference type="Gene3D" id="1.10.246.130">
    <property type="match status" value="1"/>
</dbReference>
<sequence>MAPAAMNLLCTGLYLLSSLAQVTDAAPWLFSRSVPRSSTHHNGRLGAVASENSMCSEHGADMLKLGGNAADAMVATVFCVGVTSMYHSGIGGGGFMLIRAPNGTYEFIDFRETAPAAAFQDMFKNNTDGSTSGGLASGVPGEVRGLEYLHKNYGKLPWRTVMEPAIRTARDGFRVTEDLARIMASATKSGNFLSDNPTWAVDFAPQGSLLKVGDIITRRRYSDTLDKIARYGADAFYTGPMAEAMVNAVRAANGTMTLEDLKNYTVASRPTAQIEYRGMTVTSTTAPSSGVVLLSILKLLNGYTKLFRSDPVPLSIHRMDEAIRFGYGQRTELGDPLFFPNLTDYQKKMISDEVANHNRMNISDKYTQDIGVYDPKGLESLNTPGTSHISTADRTGMAVSLTTTINLYFGSRVIVPETGIIMNNEMDDFSIPDRSNSFGYKPSPSNFIRPGKRPLSSICPTIITRPDGSLFFISGAAGGSQIITGTLQSVVNVMDRKMNVRQALRAPRLHDQLVPNVVLMEDEFDKRTVQFMISRKHNVTREKSGSTVESIMRLRNGVFEASGEPRLANSGGFVV</sequence>
<keyword evidence="9" id="KW-0732">Signal</keyword>
<evidence type="ECO:0000256" key="4">
    <source>
        <dbReference type="ARBA" id="ARBA00009381"/>
    </source>
</evidence>
<dbReference type="Gene3D" id="3.60.20.40">
    <property type="match status" value="1"/>
</dbReference>
<evidence type="ECO:0000256" key="1">
    <source>
        <dbReference type="ARBA" id="ARBA00001049"/>
    </source>
</evidence>
<dbReference type="eggNOG" id="KOG2410">
    <property type="taxonomic scope" value="Eukaryota"/>
</dbReference>
<comment type="pathway">
    <text evidence="3 8">Sulfur metabolism; glutathione metabolism.</text>
</comment>
<feature type="binding site" evidence="7">
    <location>
        <position position="111"/>
    </location>
    <ligand>
        <name>L-glutamate</name>
        <dbReference type="ChEBI" id="CHEBI:29985"/>
    </ligand>
</feature>
<dbReference type="GO" id="GO:0036374">
    <property type="term" value="F:glutathione hydrolase activity"/>
    <property type="evidence" value="ECO:0007669"/>
    <property type="project" value="UniProtKB-UniRule"/>
</dbReference>
<dbReference type="GO" id="GO:0005886">
    <property type="term" value="C:plasma membrane"/>
    <property type="evidence" value="ECO:0007669"/>
    <property type="project" value="TreeGrafter"/>
</dbReference>
<evidence type="ECO:0000256" key="3">
    <source>
        <dbReference type="ARBA" id="ARBA00005115"/>
    </source>
</evidence>
<dbReference type="OMA" id="GFMLVHL"/>
<dbReference type="MEROPS" id="T03.011"/>
<accession>C5FS52</accession>
<dbReference type="HOGENOM" id="CLU_014813_4_0_1"/>
<dbReference type="PRINTS" id="PR01210">
    <property type="entry name" value="GGTRANSPTASE"/>
</dbReference>
<evidence type="ECO:0000256" key="9">
    <source>
        <dbReference type="SAM" id="SignalP"/>
    </source>
</evidence>